<evidence type="ECO:0000313" key="2">
    <source>
        <dbReference type="EMBL" id="KYL31629.1"/>
    </source>
</evidence>
<dbReference type="Gene3D" id="2.40.50.320">
    <property type="entry name" value="Copper binding periplasmic protein CusF"/>
    <property type="match status" value="1"/>
</dbReference>
<sequence>MQAPSHSTMAMSDSDPSMATVNGVINSIDPSTRVMNISREAIEKWGRGPATMDFVLAKNVTIEAFKLNDEVTFTFSIEQGEFVIHTMTSVHAMHSQHE</sequence>
<dbReference type="Proteomes" id="UP000075763">
    <property type="component" value="Unassembled WGS sequence"/>
</dbReference>
<reference evidence="2 3" key="1">
    <citation type="submission" date="2016-03" db="EMBL/GenBank/DDBJ databases">
        <authorList>
            <person name="Zhang H."/>
            <person name="Liu R."/>
            <person name="Wang M."/>
            <person name="Wang H."/>
            <person name="Wang L."/>
            <person name="Song L."/>
        </authorList>
    </citation>
    <scope>NUCLEOTIDE SEQUENCE [LARGE SCALE GENOMIC DNA]</scope>
    <source>
        <strain evidence="2 3">DSM 16099</strain>
    </source>
</reference>
<evidence type="ECO:0000256" key="1">
    <source>
        <dbReference type="SAM" id="MobiDB-lite"/>
    </source>
</evidence>
<dbReference type="EMBL" id="LVCN01000056">
    <property type="protein sequence ID" value="KYL31629.1"/>
    <property type="molecule type" value="Genomic_DNA"/>
</dbReference>
<dbReference type="AlphaFoldDB" id="A0ABD4EMN9"/>
<accession>A0ABD4EMN9</accession>
<evidence type="ECO:0000313" key="3">
    <source>
        <dbReference type="Proteomes" id="UP000075763"/>
    </source>
</evidence>
<gene>
    <name evidence="2" type="ORF">A2I96_03715</name>
</gene>
<comment type="caution">
    <text evidence="2">The sequence shown here is derived from an EMBL/GenBank/DDBJ whole genome shotgun (WGS) entry which is preliminary data.</text>
</comment>
<dbReference type="Pfam" id="PF11604">
    <property type="entry name" value="CusF_Ec"/>
    <property type="match status" value="1"/>
</dbReference>
<protein>
    <recommendedName>
        <fullName evidence="4">Copper-binding protein</fullName>
    </recommendedName>
</protein>
<evidence type="ECO:0008006" key="4">
    <source>
        <dbReference type="Google" id="ProtNLM"/>
    </source>
</evidence>
<organism evidence="2 3">
    <name type="scientific">Pseudoalteromonas tetraodonis</name>
    <dbReference type="NCBI Taxonomy" id="43659"/>
    <lineage>
        <taxon>Bacteria</taxon>
        <taxon>Pseudomonadati</taxon>
        <taxon>Pseudomonadota</taxon>
        <taxon>Gammaproteobacteria</taxon>
        <taxon>Alteromonadales</taxon>
        <taxon>Pseudoalteromonadaceae</taxon>
        <taxon>Pseudoalteromonas</taxon>
    </lineage>
</organism>
<dbReference type="InterPro" id="IPR042230">
    <property type="entry name" value="CusF_sf"/>
</dbReference>
<dbReference type="InterPro" id="IPR021647">
    <property type="entry name" value="CusF_Ec"/>
</dbReference>
<name>A0ABD4EMN9_9GAMM</name>
<proteinExistence type="predicted"/>
<feature type="region of interest" description="Disordered" evidence="1">
    <location>
        <begin position="1"/>
        <end position="24"/>
    </location>
</feature>